<dbReference type="EMBL" id="CAVMJV010000008">
    <property type="protein sequence ID" value="CAK5037814.1"/>
    <property type="molecule type" value="Genomic_DNA"/>
</dbReference>
<name>A0ACB0YAD0_MELEN</name>
<proteinExistence type="predicted"/>
<accession>A0ACB0YAD0</accession>
<evidence type="ECO:0000313" key="1">
    <source>
        <dbReference type="EMBL" id="CAK5037814.1"/>
    </source>
</evidence>
<comment type="caution">
    <text evidence="1">The sequence shown here is derived from an EMBL/GenBank/DDBJ whole genome shotgun (WGS) entry which is preliminary data.</text>
</comment>
<gene>
    <name evidence="1" type="ORF">MENTE1834_LOCUS9442</name>
</gene>
<protein>
    <submittedName>
        <fullName evidence="1">Uncharacterized protein</fullName>
    </submittedName>
</protein>
<sequence length="56" mass="6424">MNKQEEKGNNARFLVDGAVIGRIQQKFNNKINERNRSEELNTGSLFYSKPKLLNNG</sequence>
<dbReference type="Proteomes" id="UP001497535">
    <property type="component" value="Unassembled WGS sequence"/>
</dbReference>
<reference evidence="1" key="1">
    <citation type="submission" date="2023-11" db="EMBL/GenBank/DDBJ databases">
        <authorList>
            <person name="Poullet M."/>
        </authorList>
    </citation>
    <scope>NUCLEOTIDE SEQUENCE</scope>
    <source>
        <strain evidence="1">E1834</strain>
    </source>
</reference>
<organism evidence="1 2">
    <name type="scientific">Meloidogyne enterolobii</name>
    <name type="common">Root-knot nematode worm</name>
    <name type="synonym">Meloidogyne mayaguensis</name>
    <dbReference type="NCBI Taxonomy" id="390850"/>
    <lineage>
        <taxon>Eukaryota</taxon>
        <taxon>Metazoa</taxon>
        <taxon>Ecdysozoa</taxon>
        <taxon>Nematoda</taxon>
        <taxon>Chromadorea</taxon>
        <taxon>Rhabditida</taxon>
        <taxon>Tylenchina</taxon>
        <taxon>Tylenchomorpha</taxon>
        <taxon>Tylenchoidea</taxon>
        <taxon>Meloidogynidae</taxon>
        <taxon>Meloidogyninae</taxon>
        <taxon>Meloidogyne</taxon>
    </lineage>
</organism>
<keyword evidence="2" id="KW-1185">Reference proteome</keyword>
<evidence type="ECO:0000313" key="2">
    <source>
        <dbReference type="Proteomes" id="UP001497535"/>
    </source>
</evidence>